<organism evidence="1 2">
    <name type="scientific">Thelephora ganbajun</name>
    <name type="common">Ganba fungus</name>
    <dbReference type="NCBI Taxonomy" id="370292"/>
    <lineage>
        <taxon>Eukaryota</taxon>
        <taxon>Fungi</taxon>
        <taxon>Dikarya</taxon>
        <taxon>Basidiomycota</taxon>
        <taxon>Agaricomycotina</taxon>
        <taxon>Agaricomycetes</taxon>
        <taxon>Thelephorales</taxon>
        <taxon>Thelephoraceae</taxon>
        <taxon>Thelephora</taxon>
    </lineage>
</organism>
<name>A0ACB6Z081_THEGA</name>
<evidence type="ECO:0000313" key="1">
    <source>
        <dbReference type="EMBL" id="KAF9642957.1"/>
    </source>
</evidence>
<protein>
    <submittedName>
        <fullName evidence="1">Uncharacterized protein</fullName>
    </submittedName>
</protein>
<reference evidence="1" key="2">
    <citation type="journal article" date="2020" name="Nat. Commun.">
        <title>Large-scale genome sequencing of mycorrhizal fungi provides insights into the early evolution of symbiotic traits.</title>
        <authorList>
            <person name="Miyauchi S."/>
            <person name="Kiss E."/>
            <person name="Kuo A."/>
            <person name="Drula E."/>
            <person name="Kohler A."/>
            <person name="Sanchez-Garcia M."/>
            <person name="Morin E."/>
            <person name="Andreopoulos B."/>
            <person name="Barry K.W."/>
            <person name="Bonito G."/>
            <person name="Buee M."/>
            <person name="Carver A."/>
            <person name="Chen C."/>
            <person name="Cichocki N."/>
            <person name="Clum A."/>
            <person name="Culley D."/>
            <person name="Crous P.W."/>
            <person name="Fauchery L."/>
            <person name="Girlanda M."/>
            <person name="Hayes R.D."/>
            <person name="Keri Z."/>
            <person name="LaButti K."/>
            <person name="Lipzen A."/>
            <person name="Lombard V."/>
            <person name="Magnuson J."/>
            <person name="Maillard F."/>
            <person name="Murat C."/>
            <person name="Nolan M."/>
            <person name="Ohm R.A."/>
            <person name="Pangilinan J."/>
            <person name="Pereira M.F."/>
            <person name="Perotto S."/>
            <person name="Peter M."/>
            <person name="Pfister S."/>
            <person name="Riley R."/>
            <person name="Sitrit Y."/>
            <person name="Stielow J.B."/>
            <person name="Szollosi G."/>
            <person name="Zifcakova L."/>
            <person name="Stursova M."/>
            <person name="Spatafora J.W."/>
            <person name="Tedersoo L."/>
            <person name="Vaario L.M."/>
            <person name="Yamada A."/>
            <person name="Yan M."/>
            <person name="Wang P."/>
            <person name="Xu J."/>
            <person name="Bruns T."/>
            <person name="Baldrian P."/>
            <person name="Vilgalys R."/>
            <person name="Dunand C."/>
            <person name="Henrissat B."/>
            <person name="Grigoriev I.V."/>
            <person name="Hibbett D."/>
            <person name="Nagy L.G."/>
            <person name="Martin F.M."/>
        </authorList>
    </citation>
    <scope>NUCLEOTIDE SEQUENCE</scope>
    <source>
        <strain evidence="1">P2</strain>
    </source>
</reference>
<dbReference type="EMBL" id="MU118311">
    <property type="protein sequence ID" value="KAF9642957.1"/>
    <property type="molecule type" value="Genomic_DNA"/>
</dbReference>
<sequence>MDPPNRMDKDWLPRSVLASPSQIATPPANTNSDEDEEPVPISNNGSATSLRSRLHSP</sequence>
<reference evidence="1" key="1">
    <citation type="submission" date="2019-10" db="EMBL/GenBank/DDBJ databases">
        <authorList>
            <consortium name="DOE Joint Genome Institute"/>
            <person name="Kuo A."/>
            <person name="Miyauchi S."/>
            <person name="Kiss E."/>
            <person name="Drula E."/>
            <person name="Kohler A."/>
            <person name="Sanchez-Garcia M."/>
            <person name="Andreopoulos B."/>
            <person name="Barry K.W."/>
            <person name="Bonito G."/>
            <person name="Buee M."/>
            <person name="Carver A."/>
            <person name="Chen C."/>
            <person name="Cichocki N."/>
            <person name="Clum A."/>
            <person name="Culley D."/>
            <person name="Crous P.W."/>
            <person name="Fauchery L."/>
            <person name="Girlanda M."/>
            <person name="Hayes R."/>
            <person name="Keri Z."/>
            <person name="Labutti K."/>
            <person name="Lipzen A."/>
            <person name="Lombard V."/>
            <person name="Magnuson J."/>
            <person name="Maillard F."/>
            <person name="Morin E."/>
            <person name="Murat C."/>
            <person name="Nolan M."/>
            <person name="Ohm R."/>
            <person name="Pangilinan J."/>
            <person name="Pereira M."/>
            <person name="Perotto S."/>
            <person name="Peter M."/>
            <person name="Riley R."/>
            <person name="Sitrit Y."/>
            <person name="Stielow B."/>
            <person name="Szollosi G."/>
            <person name="Zifcakova L."/>
            <person name="Stursova M."/>
            <person name="Spatafora J.W."/>
            <person name="Tedersoo L."/>
            <person name="Vaario L.-M."/>
            <person name="Yamada A."/>
            <person name="Yan M."/>
            <person name="Wang P."/>
            <person name="Xu J."/>
            <person name="Bruns T."/>
            <person name="Baldrian P."/>
            <person name="Vilgalys R."/>
            <person name="Henrissat B."/>
            <person name="Grigoriev I.V."/>
            <person name="Hibbett D."/>
            <person name="Nagy L.G."/>
            <person name="Martin F.M."/>
        </authorList>
    </citation>
    <scope>NUCLEOTIDE SEQUENCE</scope>
    <source>
        <strain evidence="1">P2</strain>
    </source>
</reference>
<evidence type="ECO:0000313" key="2">
    <source>
        <dbReference type="Proteomes" id="UP000886501"/>
    </source>
</evidence>
<gene>
    <name evidence="1" type="ORF">BDM02DRAFT_3123985</name>
</gene>
<proteinExistence type="predicted"/>
<comment type="caution">
    <text evidence="1">The sequence shown here is derived from an EMBL/GenBank/DDBJ whole genome shotgun (WGS) entry which is preliminary data.</text>
</comment>
<keyword evidence="2" id="KW-1185">Reference proteome</keyword>
<accession>A0ACB6Z081</accession>
<dbReference type="Proteomes" id="UP000886501">
    <property type="component" value="Unassembled WGS sequence"/>
</dbReference>